<dbReference type="EMBL" id="CP108482">
    <property type="protein sequence ID" value="WUS60948.1"/>
    <property type="molecule type" value="Genomic_DNA"/>
</dbReference>
<accession>A0ABZ1WJK3</accession>
<evidence type="ECO:0000313" key="6">
    <source>
        <dbReference type="EMBL" id="WUS60948.1"/>
    </source>
</evidence>
<evidence type="ECO:0000256" key="1">
    <source>
        <dbReference type="ARBA" id="ARBA00023015"/>
    </source>
</evidence>
<keyword evidence="2" id="KW-0238">DNA-binding</keyword>
<dbReference type="Proteomes" id="UP001432014">
    <property type="component" value="Chromosome"/>
</dbReference>
<dbReference type="SUPFAM" id="SSF55781">
    <property type="entry name" value="GAF domain-like"/>
    <property type="match status" value="1"/>
</dbReference>
<dbReference type="Gene3D" id="3.30.450.40">
    <property type="match status" value="1"/>
</dbReference>
<dbReference type="PROSITE" id="PS51078">
    <property type="entry name" value="ICLR_ED"/>
    <property type="match status" value="1"/>
</dbReference>
<evidence type="ECO:0000259" key="4">
    <source>
        <dbReference type="PROSITE" id="PS51077"/>
    </source>
</evidence>
<dbReference type="Pfam" id="PF09339">
    <property type="entry name" value="HTH_IclR"/>
    <property type="match status" value="1"/>
</dbReference>
<dbReference type="Gene3D" id="1.10.10.10">
    <property type="entry name" value="Winged helix-like DNA-binding domain superfamily/Winged helix DNA-binding domain"/>
    <property type="match status" value="1"/>
</dbReference>
<dbReference type="Pfam" id="PF01614">
    <property type="entry name" value="IclR_C"/>
    <property type="match status" value="1"/>
</dbReference>
<name>A0ABZ1WJK3_9ACTN</name>
<dbReference type="PANTHER" id="PTHR30136:SF24">
    <property type="entry name" value="HTH-TYPE TRANSCRIPTIONAL REPRESSOR ALLR"/>
    <property type="match status" value="1"/>
</dbReference>
<feature type="domain" description="IclR-ED" evidence="5">
    <location>
        <begin position="79"/>
        <end position="261"/>
    </location>
</feature>
<dbReference type="InterPro" id="IPR005471">
    <property type="entry name" value="Tscrpt_reg_IclR_N"/>
</dbReference>
<dbReference type="InterPro" id="IPR036390">
    <property type="entry name" value="WH_DNA-bd_sf"/>
</dbReference>
<keyword evidence="1" id="KW-0805">Transcription regulation</keyword>
<evidence type="ECO:0000256" key="2">
    <source>
        <dbReference type="ARBA" id="ARBA00023125"/>
    </source>
</evidence>
<reference evidence="6 7" key="1">
    <citation type="submission" date="2022-10" db="EMBL/GenBank/DDBJ databases">
        <title>The complete genomes of actinobacterial strains from the NBC collection.</title>
        <authorList>
            <person name="Joergensen T.S."/>
            <person name="Alvarez Arevalo M."/>
            <person name="Sterndorff E.B."/>
            <person name="Faurdal D."/>
            <person name="Vuksanovic O."/>
            <person name="Mourched A.-S."/>
            <person name="Charusanti P."/>
            <person name="Shaw S."/>
            <person name="Blin K."/>
            <person name="Weber T."/>
        </authorList>
    </citation>
    <scope>NUCLEOTIDE SEQUENCE [LARGE SCALE GENOMIC DNA]</scope>
    <source>
        <strain evidence="6 7">NBC_01247</strain>
    </source>
</reference>
<protein>
    <submittedName>
        <fullName evidence="6">IclR family transcriptional regulator</fullName>
    </submittedName>
</protein>
<dbReference type="SUPFAM" id="SSF46785">
    <property type="entry name" value="Winged helix' DNA-binding domain"/>
    <property type="match status" value="1"/>
</dbReference>
<proteinExistence type="predicted"/>
<dbReference type="InterPro" id="IPR014757">
    <property type="entry name" value="Tscrpt_reg_IclR_C"/>
</dbReference>
<dbReference type="InterPro" id="IPR036388">
    <property type="entry name" value="WH-like_DNA-bd_sf"/>
</dbReference>
<dbReference type="SMART" id="SM00346">
    <property type="entry name" value="HTH_ICLR"/>
    <property type="match status" value="1"/>
</dbReference>
<evidence type="ECO:0000259" key="5">
    <source>
        <dbReference type="PROSITE" id="PS51078"/>
    </source>
</evidence>
<organism evidence="6 7">
    <name type="scientific">Kitasatospora herbaricolor</name>
    <dbReference type="NCBI Taxonomy" id="68217"/>
    <lineage>
        <taxon>Bacteria</taxon>
        <taxon>Bacillati</taxon>
        <taxon>Actinomycetota</taxon>
        <taxon>Actinomycetes</taxon>
        <taxon>Kitasatosporales</taxon>
        <taxon>Streptomycetaceae</taxon>
        <taxon>Kitasatospora</taxon>
    </lineage>
</organism>
<dbReference type="InterPro" id="IPR029016">
    <property type="entry name" value="GAF-like_dom_sf"/>
</dbReference>
<evidence type="ECO:0000313" key="7">
    <source>
        <dbReference type="Proteomes" id="UP001432014"/>
    </source>
</evidence>
<dbReference type="InterPro" id="IPR050707">
    <property type="entry name" value="HTH_MetabolicPath_Reg"/>
</dbReference>
<dbReference type="PROSITE" id="PS51077">
    <property type="entry name" value="HTH_ICLR"/>
    <property type="match status" value="1"/>
</dbReference>
<evidence type="ECO:0000256" key="3">
    <source>
        <dbReference type="ARBA" id="ARBA00023163"/>
    </source>
</evidence>
<feature type="domain" description="HTH iclR-type" evidence="4">
    <location>
        <begin position="15"/>
        <end position="78"/>
    </location>
</feature>
<keyword evidence="3" id="KW-0804">Transcription</keyword>
<dbReference type="PANTHER" id="PTHR30136">
    <property type="entry name" value="HELIX-TURN-HELIX TRANSCRIPTIONAL REGULATOR, ICLR FAMILY"/>
    <property type="match status" value="1"/>
</dbReference>
<dbReference type="RefSeq" id="WP_329611606.1">
    <property type="nucleotide sequence ID" value="NZ_CP108482.1"/>
</dbReference>
<keyword evidence="7" id="KW-1185">Reference proteome</keyword>
<gene>
    <name evidence="6" type="ORF">OG469_38925</name>
</gene>
<sequence length="265" mass="29035">MDNTSTEEQSGRGPVKSAERVMLILEALAASPSRLTLGQLHERTGYPRSSLHALLRTMVSLGWLESSVEGDTVFGVGPHALLCGTAYLDRDPVLRFAVRQLELLRTDVGYTTHYARLYGPNVIYLATREATDSHRLISRVGRQLPAHATALGKALLSELTPSEVARVLPDGDLQRLTEHTVGGLSDLSTELDATRRNGWALEREQSALGVWCVAAPVPYRIPANDAISCAMPLTHVSDQEIARVGNAVRRHCDELAKTLRREGIR</sequence>